<evidence type="ECO:0000313" key="2">
    <source>
        <dbReference type="EMBL" id="CAD7204622.1"/>
    </source>
</evidence>
<protein>
    <submittedName>
        <fullName evidence="2">Uncharacterized protein</fullName>
    </submittedName>
</protein>
<feature type="compositionally biased region" description="Low complexity" evidence="1">
    <location>
        <begin position="129"/>
        <end position="151"/>
    </location>
</feature>
<proteinExistence type="predicted"/>
<dbReference type="AlphaFoldDB" id="A0A7R8VW78"/>
<gene>
    <name evidence="2" type="ORF">TDIB3V08_LOCUS10779</name>
</gene>
<feature type="region of interest" description="Disordered" evidence="1">
    <location>
        <begin position="129"/>
        <end position="215"/>
    </location>
</feature>
<organism evidence="2">
    <name type="scientific">Timema douglasi</name>
    <name type="common">Walking stick</name>
    <dbReference type="NCBI Taxonomy" id="61478"/>
    <lineage>
        <taxon>Eukaryota</taxon>
        <taxon>Metazoa</taxon>
        <taxon>Ecdysozoa</taxon>
        <taxon>Arthropoda</taxon>
        <taxon>Hexapoda</taxon>
        <taxon>Insecta</taxon>
        <taxon>Pterygota</taxon>
        <taxon>Neoptera</taxon>
        <taxon>Polyneoptera</taxon>
        <taxon>Phasmatodea</taxon>
        <taxon>Timematodea</taxon>
        <taxon>Timematoidea</taxon>
        <taxon>Timematidae</taxon>
        <taxon>Timema</taxon>
    </lineage>
</organism>
<reference evidence="2" key="1">
    <citation type="submission" date="2020-11" db="EMBL/GenBank/DDBJ databases">
        <authorList>
            <person name="Tran Van P."/>
        </authorList>
    </citation>
    <scope>NUCLEOTIDE SEQUENCE</scope>
</reference>
<name>A0A7R8VW78_TIMDO</name>
<accession>A0A7R8VW78</accession>
<sequence>MAYPTLPGEANMFCCLCPSHVGERTASHAEAEMTTRPCGAVIETGHALRRFFLPETYLLKNGDVLVLDVLRVGVVLSWLSLSLFQSPAIGMDSGNLFWKIQLDQDLLDTLVAIYPEWFKDYNLTRSPAMAEGGSGGSASSTPDTGPSSPRSHSTQGLLPLSPPKVEVDDSPLQKSMDKNKESEVTSPDPLVTGNPLSGESHTLDYETMIPDTIKS</sequence>
<evidence type="ECO:0000256" key="1">
    <source>
        <dbReference type="SAM" id="MobiDB-lite"/>
    </source>
</evidence>
<dbReference type="EMBL" id="OA572753">
    <property type="protein sequence ID" value="CAD7204622.1"/>
    <property type="molecule type" value="Genomic_DNA"/>
</dbReference>